<gene>
    <name evidence="6" type="ORF">EV675_1287</name>
</gene>
<dbReference type="EMBL" id="SGXC01000001">
    <property type="protein sequence ID" value="RZS85264.1"/>
    <property type="molecule type" value="Genomic_DNA"/>
</dbReference>
<evidence type="ECO:0000259" key="5">
    <source>
        <dbReference type="PROSITE" id="PS50931"/>
    </source>
</evidence>
<keyword evidence="7" id="KW-1185">Reference proteome</keyword>
<sequence>MDVMKNTKISLQSLRVFSEVAECLSFTQAANRLFRTQPAVSRQVADMELELGVALFFRKGRSLALTPAGHDLFARARAILGDVEAFSERARDMAHGAVGLLRVGATPMLFDTMMPNLLREYSQRWPQVRLKIFEVDSASVIAQVETRELDVGLTRYATTDSVQGERLFPMHLIAIVDRRHPLARRRSLELAELQDKPLLLMIRGIGSRVLIDQACRRGGYRLTDVRFESGSYSSLVEMAIAGHGIALVSSVVTLRRSDARIIPVHYKRERLQSWAAVHWHGEAEQTEYMRAFVDLARDMGQKDYPGKQYGL</sequence>
<dbReference type="Pfam" id="PF00126">
    <property type="entry name" value="HTH_1"/>
    <property type="match status" value="1"/>
</dbReference>
<dbReference type="Gene3D" id="3.40.190.290">
    <property type="match status" value="1"/>
</dbReference>
<dbReference type="InterPro" id="IPR036388">
    <property type="entry name" value="WH-like_DNA-bd_sf"/>
</dbReference>
<name>A0A4Q7NJL3_9BURK</name>
<reference evidence="6 7" key="1">
    <citation type="submission" date="2019-02" db="EMBL/GenBank/DDBJ databases">
        <title>Genomic Encyclopedia of Type Strains, Phase IV (KMG-IV): sequencing the most valuable type-strain genomes for metagenomic binning, comparative biology and taxonomic classification.</title>
        <authorList>
            <person name="Goeker M."/>
        </authorList>
    </citation>
    <scope>NUCLEOTIDE SEQUENCE [LARGE SCALE GENOMIC DNA]</scope>
    <source>
        <strain evidence="6 7">K24</strain>
    </source>
</reference>
<dbReference type="Pfam" id="PF03466">
    <property type="entry name" value="LysR_substrate"/>
    <property type="match status" value="1"/>
</dbReference>
<comment type="similarity">
    <text evidence="1">Belongs to the LysR transcriptional regulatory family.</text>
</comment>
<dbReference type="AlphaFoldDB" id="A0A4Q7NJL3"/>
<dbReference type="InterPro" id="IPR050950">
    <property type="entry name" value="HTH-type_LysR_regulators"/>
</dbReference>
<dbReference type="GO" id="GO:0003700">
    <property type="term" value="F:DNA-binding transcription factor activity"/>
    <property type="evidence" value="ECO:0007669"/>
    <property type="project" value="InterPro"/>
</dbReference>
<protein>
    <submittedName>
        <fullName evidence="6">DNA-binding transcriptional LysR family regulator</fullName>
    </submittedName>
</protein>
<evidence type="ECO:0000313" key="7">
    <source>
        <dbReference type="Proteomes" id="UP000292445"/>
    </source>
</evidence>
<dbReference type="SUPFAM" id="SSF46785">
    <property type="entry name" value="Winged helix' DNA-binding domain"/>
    <property type="match status" value="1"/>
</dbReference>
<dbReference type="InterPro" id="IPR036390">
    <property type="entry name" value="WH_DNA-bd_sf"/>
</dbReference>
<keyword evidence="4" id="KW-0804">Transcription</keyword>
<evidence type="ECO:0000256" key="4">
    <source>
        <dbReference type="ARBA" id="ARBA00023163"/>
    </source>
</evidence>
<dbReference type="CDD" id="cd05466">
    <property type="entry name" value="PBP2_LTTR_substrate"/>
    <property type="match status" value="1"/>
</dbReference>
<dbReference type="GO" id="GO:0005829">
    <property type="term" value="C:cytosol"/>
    <property type="evidence" value="ECO:0007669"/>
    <property type="project" value="TreeGrafter"/>
</dbReference>
<dbReference type="PROSITE" id="PS50931">
    <property type="entry name" value="HTH_LYSR"/>
    <property type="match status" value="1"/>
</dbReference>
<accession>A0A4Q7NJL3</accession>
<dbReference type="PANTHER" id="PTHR30419">
    <property type="entry name" value="HTH-TYPE TRANSCRIPTIONAL REGULATOR YBHD"/>
    <property type="match status" value="1"/>
</dbReference>
<dbReference type="InterPro" id="IPR000847">
    <property type="entry name" value="LysR_HTH_N"/>
</dbReference>
<organism evidence="6 7">
    <name type="scientific">Pigmentiphaga kullae</name>
    <dbReference type="NCBI Taxonomy" id="151784"/>
    <lineage>
        <taxon>Bacteria</taxon>
        <taxon>Pseudomonadati</taxon>
        <taxon>Pseudomonadota</taxon>
        <taxon>Betaproteobacteria</taxon>
        <taxon>Burkholderiales</taxon>
        <taxon>Alcaligenaceae</taxon>
        <taxon>Pigmentiphaga</taxon>
    </lineage>
</organism>
<feature type="domain" description="HTH lysR-type" evidence="5">
    <location>
        <begin position="9"/>
        <end position="66"/>
    </location>
</feature>
<dbReference type="Gene3D" id="1.10.10.10">
    <property type="entry name" value="Winged helix-like DNA-binding domain superfamily/Winged helix DNA-binding domain"/>
    <property type="match status" value="1"/>
</dbReference>
<comment type="caution">
    <text evidence="6">The sequence shown here is derived from an EMBL/GenBank/DDBJ whole genome shotgun (WGS) entry which is preliminary data.</text>
</comment>
<evidence type="ECO:0000256" key="2">
    <source>
        <dbReference type="ARBA" id="ARBA00023015"/>
    </source>
</evidence>
<evidence type="ECO:0000313" key="6">
    <source>
        <dbReference type="EMBL" id="RZS85264.1"/>
    </source>
</evidence>
<keyword evidence="2" id="KW-0805">Transcription regulation</keyword>
<dbReference type="Proteomes" id="UP000292445">
    <property type="component" value="Unassembled WGS sequence"/>
</dbReference>
<keyword evidence="3 6" id="KW-0238">DNA-binding</keyword>
<proteinExistence type="inferred from homology"/>
<dbReference type="InterPro" id="IPR005119">
    <property type="entry name" value="LysR_subst-bd"/>
</dbReference>
<dbReference type="SUPFAM" id="SSF53850">
    <property type="entry name" value="Periplasmic binding protein-like II"/>
    <property type="match status" value="1"/>
</dbReference>
<dbReference type="PRINTS" id="PR00039">
    <property type="entry name" value="HTHLYSR"/>
</dbReference>
<evidence type="ECO:0000256" key="1">
    <source>
        <dbReference type="ARBA" id="ARBA00009437"/>
    </source>
</evidence>
<evidence type="ECO:0000256" key="3">
    <source>
        <dbReference type="ARBA" id="ARBA00023125"/>
    </source>
</evidence>
<dbReference type="GO" id="GO:0003677">
    <property type="term" value="F:DNA binding"/>
    <property type="evidence" value="ECO:0007669"/>
    <property type="project" value="UniProtKB-KW"/>
</dbReference>
<dbReference type="FunFam" id="1.10.10.10:FF:000001">
    <property type="entry name" value="LysR family transcriptional regulator"/>
    <property type="match status" value="1"/>
</dbReference>